<dbReference type="InterPro" id="IPR007221">
    <property type="entry name" value="MreC"/>
</dbReference>
<dbReference type="Proteomes" id="UP000004185">
    <property type="component" value="Unassembled WGS sequence"/>
</dbReference>
<evidence type="ECO:0000256" key="6">
    <source>
        <dbReference type="SAM" id="Coils"/>
    </source>
</evidence>
<dbReference type="InterPro" id="IPR042175">
    <property type="entry name" value="Cell/Rod_MreC_2"/>
</dbReference>
<feature type="transmembrane region" description="Helical" evidence="7">
    <location>
        <begin position="6"/>
        <end position="26"/>
    </location>
</feature>
<evidence type="ECO:0000256" key="1">
    <source>
        <dbReference type="ARBA" id="ARBA00009369"/>
    </source>
</evidence>
<organism evidence="9 10">
    <name type="scientific">Streptococcus sanguinis SK353</name>
    <dbReference type="NCBI Taxonomy" id="888815"/>
    <lineage>
        <taxon>Bacteria</taxon>
        <taxon>Bacillati</taxon>
        <taxon>Bacillota</taxon>
        <taxon>Bacilli</taxon>
        <taxon>Lactobacillales</taxon>
        <taxon>Streptococcaceae</taxon>
        <taxon>Streptococcus</taxon>
    </lineage>
</organism>
<accession>F0FGG3</accession>
<evidence type="ECO:0000313" key="10">
    <source>
        <dbReference type="Proteomes" id="UP000004185"/>
    </source>
</evidence>
<keyword evidence="3 5" id="KW-0133">Cell shape</keyword>
<keyword evidence="7" id="KW-0472">Membrane</keyword>
<evidence type="ECO:0000259" key="8">
    <source>
        <dbReference type="Pfam" id="PF04085"/>
    </source>
</evidence>
<evidence type="ECO:0000256" key="4">
    <source>
        <dbReference type="ARBA" id="ARBA00032089"/>
    </source>
</evidence>
<dbReference type="PANTHER" id="PTHR34138">
    <property type="entry name" value="CELL SHAPE-DETERMINING PROTEIN MREC"/>
    <property type="match status" value="1"/>
</dbReference>
<evidence type="ECO:0000256" key="5">
    <source>
        <dbReference type="PIRNR" id="PIRNR038471"/>
    </source>
</evidence>
<feature type="transmembrane region" description="Helical" evidence="7">
    <location>
        <begin position="33"/>
        <end position="57"/>
    </location>
</feature>
<feature type="domain" description="Rod shape-determining protein MreC beta-barrel core" evidence="8">
    <location>
        <begin position="142"/>
        <end position="293"/>
    </location>
</feature>
<reference evidence="9 10" key="1">
    <citation type="submission" date="2011-01" db="EMBL/GenBank/DDBJ databases">
        <authorList>
            <person name="Muzny D."/>
            <person name="Qin X."/>
            <person name="Deng J."/>
            <person name="Jiang H."/>
            <person name="Liu Y."/>
            <person name="Qu J."/>
            <person name="Song X.-Z."/>
            <person name="Zhang L."/>
            <person name="Thornton R."/>
            <person name="Coyle M."/>
            <person name="Francisco L."/>
            <person name="Jackson L."/>
            <person name="Javaid M."/>
            <person name="Korchina V."/>
            <person name="Kovar C."/>
            <person name="Mata R."/>
            <person name="Mathew T."/>
            <person name="Ngo R."/>
            <person name="Nguyen L."/>
            <person name="Nguyen N."/>
            <person name="Okwuonu G."/>
            <person name="Ongeri F."/>
            <person name="Pham C."/>
            <person name="Simmons D."/>
            <person name="Wilczek-Boney K."/>
            <person name="Hale W."/>
            <person name="Jakkamsetti A."/>
            <person name="Pham P."/>
            <person name="Ruth R."/>
            <person name="San Lucas F."/>
            <person name="Warren J."/>
            <person name="Zhang J."/>
            <person name="Zhao Z."/>
            <person name="Zhou C."/>
            <person name="Zhu D."/>
            <person name="Lee S."/>
            <person name="Bess C."/>
            <person name="Blankenburg K."/>
            <person name="Forbes L."/>
            <person name="Fu Q."/>
            <person name="Gubbala S."/>
            <person name="Hirani K."/>
            <person name="Jayaseelan J.C."/>
            <person name="Lara F."/>
            <person name="Munidasa M."/>
            <person name="Palculict T."/>
            <person name="Patil S."/>
            <person name="Pu L.-L."/>
            <person name="Saada N."/>
            <person name="Tang L."/>
            <person name="Weissenberger G."/>
            <person name="Zhu Y."/>
            <person name="Hemphill L."/>
            <person name="Shang Y."/>
            <person name="Youmans B."/>
            <person name="Ayvaz T."/>
            <person name="Ross M."/>
            <person name="Santibanez J."/>
            <person name="Aqrawi P."/>
            <person name="Gross S."/>
            <person name="Joshi V."/>
            <person name="Fowler G."/>
            <person name="Nazareth L."/>
            <person name="Reid J."/>
            <person name="Worley K."/>
            <person name="Petrosino J."/>
            <person name="Highlander S."/>
            <person name="Gibbs R."/>
        </authorList>
    </citation>
    <scope>NUCLEOTIDE SEQUENCE [LARGE SCALE GENOMIC DNA]</scope>
    <source>
        <strain evidence="9 10">SK353</strain>
    </source>
</reference>
<dbReference type="GO" id="GO:0008360">
    <property type="term" value="P:regulation of cell shape"/>
    <property type="evidence" value="ECO:0007669"/>
    <property type="project" value="UniProtKB-KW"/>
</dbReference>
<dbReference type="PIRSF" id="PIRSF038471">
    <property type="entry name" value="MreC"/>
    <property type="match status" value="1"/>
</dbReference>
<dbReference type="InterPro" id="IPR055342">
    <property type="entry name" value="MreC_beta-barrel_core"/>
</dbReference>
<dbReference type="AlphaFoldDB" id="F0FGG3"/>
<proteinExistence type="inferred from homology"/>
<dbReference type="NCBIfam" id="TIGR00219">
    <property type="entry name" value="mreC"/>
    <property type="match status" value="1"/>
</dbReference>
<dbReference type="PATRIC" id="fig|888815.3.peg.1772"/>
<dbReference type="Gene3D" id="2.40.10.350">
    <property type="entry name" value="Rod shape-determining protein MreC, domain 2"/>
    <property type="match status" value="1"/>
</dbReference>
<comment type="function">
    <text evidence="5">Involved in formation and maintenance of cell shape.</text>
</comment>
<evidence type="ECO:0000256" key="2">
    <source>
        <dbReference type="ARBA" id="ARBA00013855"/>
    </source>
</evidence>
<protein>
    <recommendedName>
        <fullName evidence="2 5">Cell shape-determining protein MreC</fullName>
    </recommendedName>
    <alternativeName>
        <fullName evidence="4 5">Cell shape protein MreC</fullName>
    </alternativeName>
</protein>
<dbReference type="EMBL" id="AEWY01000010">
    <property type="protein sequence ID" value="EGC22032.1"/>
    <property type="molecule type" value="Genomic_DNA"/>
</dbReference>
<dbReference type="Pfam" id="PF04085">
    <property type="entry name" value="MreC"/>
    <property type="match status" value="1"/>
</dbReference>
<dbReference type="Gene3D" id="2.40.10.340">
    <property type="entry name" value="Rod shape-determining protein MreC, domain 1"/>
    <property type="match status" value="1"/>
</dbReference>
<keyword evidence="7" id="KW-1133">Transmembrane helix</keyword>
<gene>
    <name evidence="9" type="primary">mreC</name>
    <name evidence="9" type="ORF">HMPREF9388_1800</name>
</gene>
<sequence length="295" mass="32475">MNKEFSICYLLFLYFLVLFSEVFLMNRFKKSKFLLSFFVLVVAMTILILSTSSSWFVSTTSNIISLVDRLVGSPFAFVADKKEEMSDLMSTYRENQQLKKILYKVEEKAGKADSLEDENEQLRKLLEFKEADKNQIQIASEVIARTPASWKNELTIDKGTSDNVTDAMLVVANGGLVGSVSETSSQSSLVSLLTNEENSTKISVRIQTKSGPIYGIITGYDAKNSAYIISQLNSAEDIKEGDEVATSGLGAYNAENIPVGKVLSVSEAKDQLNKVVLVKPAADLSDIRAVMLVGN</sequence>
<evidence type="ECO:0000256" key="3">
    <source>
        <dbReference type="ARBA" id="ARBA00022960"/>
    </source>
</evidence>
<dbReference type="PANTHER" id="PTHR34138:SF1">
    <property type="entry name" value="CELL SHAPE-DETERMINING PROTEIN MREC"/>
    <property type="match status" value="1"/>
</dbReference>
<feature type="coiled-coil region" evidence="6">
    <location>
        <begin position="105"/>
        <end position="139"/>
    </location>
</feature>
<dbReference type="GO" id="GO:0005886">
    <property type="term" value="C:plasma membrane"/>
    <property type="evidence" value="ECO:0007669"/>
    <property type="project" value="TreeGrafter"/>
</dbReference>
<dbReference type="InterPro" id="IPR042177">
    <property type="entry name" value="Cell/Rod_1"/>
</dbReference>
<keyword evidence="7" id="KW-0812">Transmembrane</keyword>
<comment type="similarity">
    <text evidence="1 5">Belongs to the MreC family.</text>
</comment>
<evidence type="ECO:0000256" key="7">
    <source>
        <dbReference type="SAM" id="Phobius"/>
    </source>
</evidence>
<dbReference type="HOGENOM" id="CLU_042663_1_1_9"/>
<keyword evidence="6" id="KW-0175">Coiled coil</keyword>
<evidence type="ECO:0000313" key="9">
    <source>
        <dbReference type="EMBL" id="EGC22032.1"/>
    </source>
</evidence>
<comment type="caution">
    <text evidence="9">The sequence shown here is derived from an EMBL/GenBank/DDBJ whole genome shotgun (WGS) entry which is preliminary data.</text>
</comment>
<name>F0FGG3_STRSA</name>